<dbReference type="PANTHER" id="PTHR31956:SF1">
    <property type="entry name" value="NON-SPECIFIC PHOSPHOLIPASE C1"/>
    <property type="match status" value="1"/>
</dbReference>
<evidence type="ECO:0000313" key="4">
    <source>
        <dbReference type="EMBL" id="RYC29756.1"/>
    </source>
</evidence>
<dbReference type="RefSeq" id="WP_129229121.1">
    <property type="nucleotide sequence ID" value="NZ_QYBB01000041.1"/>
</dbReference>
<accession>A0A4Q2U4N8</accession>
<dbReference type="PANTHER" id="PTHR31956">
    <property type="entry name" value="NON-SPECIFIC PHOSPHOLIPASE C4-RELATED"/>
    <property type="match status" value="1"/>
</dbReference>
<feature type="signal peptide" evidence="3">
    <location>
        <begin position="1"/>
        <end position="27"/>
    </location>
</feature>
<comment type="caution">
    <text evidence="4">The sequence shown here is derived from an EMBL/GenBank/DDBJ whole genome shotgun (WGS) entry which is preliminary data.</text>
</comment>
<dbReference type="InterPro" id="IPR007312">
    <property type="entry name" value="Phosphoesterase"/>
</dbReference>
<dbReference type="InterPro" id="IPR017850">
    <property type="entry name" value="Alkaline_phosphatase_core_sf"/>
</dbReference>
<dbReference type="Proteomes" id="UP000290759">
    <property type="component" value="Unassembled WGS sequence"/>
</dbReference>
<evidence type="ECO:0000256" key="3">
    <source>
        <dbReference type="SAM" id="SignalP"/>
    </source>
</evidence>
<dbReference type="Gene3D" id="3.40.720.10">
    <property type="entry name" value="Alkaline Phosphatase, subunit A"/>
    <property type="match status" value="1"/>
</dbReference>
<keyword evidence="1" id="KW-0378">Hydrolase</keyword>
<reference evidence="4 5" key="2">
    <citation type="submission" date="2019-02" db="EMBL/GenBank/DDBJ databases">
        <title>'Lichenibacterium ramalinii' gen. nov. sp. nov., 'Lichenibacterium minor' gen. nov. sp. nov.</title>
        <authorList>
            <person name="Pankratov T."/>
        </authorList>
    </citation>
    <scope>NUCLEOTIDE SEQUENCE [LARGE SCALE GENOMIC DNA]</scope>
    <source>
        <strain evidence="4 5">RmlP026</strain>
    </source>
</reference>
<name>A0A4Q2U4N8_9HYPH</name>
<keyword evidence="5" id="KW-1185">Reference proteome</keyword>
<evidence type="ECO:0008006" key="6">
    <source>
        <dbReference type="Google" id="ProtNLM"/>
    </source>
</evidence>
<dbReference type="EMBL" id="QYBB01000041">
    <property type="protein sequence ID" value="RYC29756.1"/>
    <property type="molecule type" value="Genomic_DNA"/>
</dbReference>
<keyword evidence="3" id="KW-0732">Signal</keyword>
<protein>
    <recommendedName>
        <fullName evidence="6">Phosphoesterase</fullName>
    </recommendedName>
</protein>
<dbReference type="Pfam" id="PF04185">
    <property type="entry name" value="Phosphoesterase"/>
    <property type="match status" value="1"/>
</dbReference>
<evidence type="ECO:0000313" key="5">
    <source>
        <dbReference type="Proteomes" id="UP000290759"/>
    </source>
</evidence>
<sequence>MTFAKRLRASTALLAVAGLLQTQAAFAQTASADAAPTVMPDSSRFVKQYASVPALAPQLTYAQKQALLKQKIKYVFVLFQENRSFDNYFATFPGARGLFSGGKLNTALPGAVQRIVNTDGSVGTISPFLIPQSVTAANGKTVPLYPADLGDVDHGHTGIAVGIDVDPATGKSRNDRFAIDNEGLTTDAAGRLVSKTTLMPATTRPTLAQKQTAELVMAHVDCDTVPFMWQYADRFALFDNFHMTVDGPSTPNAIAMIAGQGGETQYVKHPDQVANEPVTGDPGPFPGSNLDKSAVKPTFNPADENPNKPTNPQTYASLPLSFMGPQIQNIIKSDENPMMDLLDVQNDIGTIAKQNKTNVPWGWYQEG</sequence>
<gene>
    <name evidence="4" type="ORF">D3273_22390</name>
</gene>
<reference evidence="4 5" key="1">
    <citation type="submission" date="2018-12" db="EMBL/GenBank/DDBJ databases">
        <authorList>
            <person name="Grouzdev D.S."/>
            <person name="Krutkina M.S."/>
        </authorList>
    </citation>
    <scope>NUCLEOTIDE SEQUENCE [LARGE SCALE GENOMIC DNA]</scope>
    <source>
        <strain evidence="4 5">RmlP026</strain>
    </source>
</reference>
<feature type="region of interest" description="Disordered" evidence="2">
    <location>
        <begin position="273"/>
        <end position="317"/>
    </location>
</feature>
<dbReference type="OrthoDB" id="9770871at2"/>
<evidence type="ECO:0000256" key="1">
    <source>
        <dbReference type="ARBA" id="ARBA00022801"/>
    </source>
</evidence>
<dbReference type="GO" id="GO:0042578">
    <property type="term" value="F:phosphoric ester hydrolase activity"/>
    <property type="evidence" value="ECO:0007669"/>
    <property type="project" value="UniProtKB-ARBA"/>
</dbReference>
<organism evidence="4 5">
    <name type="scientific">Lichenibacterium minor</name>
    <dbReference type="NCBI Taxonomy" id="2316528"/>
    <lineage>
        <taxon>Bacteria</taxon>
        <taxon>Pseudomonadati</taxon>
        <taxon>Pseudomonadota</taxon>
        <taxon>Alphaproteobacteria</taxon>
        <taxon>Hyphomicrobiales</taxon>
        <taxon>Lichenihabitantaceae</taxon>
        <taxon>Lichenibacterium</taxon>
    </lineage>
</organism>
<feature type="chain" id="PRO_5020332179" description="Phosphoesterase" evidence="3">
    <location>
        <begin position="28"/>
        <end position="367"/>
    </location>
</feature>
<feature type="compositionally biased region" description="Polar residues" evidence="2">
    <location>
        <begin position="307"/>
        <end position="316"/>
    </location>
</feature>
<evidence type="ECO:0000256" key="2">
    <source>
        <dbReference type="SAM" id="MobiDB-lite"/>
    </source>
</evidence>
<proteinExistence type="predicted"/>
<dbReference type="AlphaFoldDB" id="A0A4Q2U4N8"/>